<evidence type="ECO:0000313" key="4">
    <source>
        <dbReference type="Proteomes" id="UP000298416"/>
    </source>
</evidence>
<keyword evidence="4" id="KW-1185">Reference proteome</keyword>
<feature type="domain" description="Replication factor A C-terminal" evidence="2">
    <location>
        <begin position="284"/>
        <end position="391"/>
    </location>
</feature>
<proteinExistence type="predicted"/>
<organism evidence="3">
    <name type="scientific">Salvia splendens</name>
    <name type="common">Scarlet sage</name>
    <dbReference type="NCBI Taxonomy" id="180675"/>
    <lineage>
        <taxon>Eukaryota</taxon>
        <taxon>Viridiplantae</taxon>
        <taxon>Streptophyta</taxon>
        <taxon>Embryophyta</taxon>
        <taxon>Tracheophyta</taxon>
        <taxon>Spermatophyta</taxon>
        <taxon>Magnoliopsida</taxon>
        <taxon>eudicotyledons</taxon>
        <taxon>Gunneridae</taxon>
        <taxon>Pentapetalae</taxon>
        <taxon>asterids</taxon>
        <taxon>lamiids</taxon>
        <taxon>Lamiales</taxon>
        <taxon>Lamiaceae</taxon>
        <taxon>Nepetoideae</taxon>
        <taxon>Mentheae</taxon>
        <taxon>Salviinae</taxon>
        <taxon>Salvia</taxon>
        <taxon>Salvia subgen. Calosphace</taxon>
        <taxon>core Calosphace</taxon>
    </lineage>
</organism>
<dbReference type="EMBL" id="PNBA02000012">
    <property type="protein sequence ID" value="KAG6406178.1"/>
    <property type="molecule type" value="Genomic_DNA"/>
</dbReference>
<feature type="domain" description="Replication protein A 70 kDa DNA-binding subunit B/D first OB fold" evidence="1">
    <location>
        <begin position="6"/>
        <end position="105"/>
    </location>
</feature>
<evidence type="ECO:0000259" key="1">
    <source>
        <dbReference type="Pfam" id="PF02721"/>
    </source>
</evidence>
<dbReference type="PANTHER" id="PTHR47165">
    <property type="entry name" value="OS03G0429900 PROTEIN"/>
    <property type="match status" value="1"/>
</dbReference>
<name>A0A8X8X3P4_SALSN</name>
<reference evidence="3" key="2">
    <citation type="submission" date="2020-08" db="EMBL/GenBank/DDBJ databases">
        <title>Plant Genome Project.</title>
        <authorList>
            <person name="Zhang R.-G."/>
        </authorList>
    </citation>
    <scope>NUCLEOTIDE SEQUENCE</scope>
    <source>
        <strain evidence="3">Huo1</strain>
        <tissue evidence="3">Leaf</tissue>
    </source>
</reference>
<dbReference type="Pfam" id="PF08646">
    <property type="entry name" value="Rep_fac-A_C"/>
    <property type="match status" value="1"/>
</dbReference>
<accession>A0A8X8X3P4</accession>
<evidence type="ECO:0008006" key="5">
    <source>
        <dbReference type="Google" id="ProtNLM"/>
    </source>
</evidence>
<gene>
    <name evidence="3" type="ORF">SASPL_133777</name>
</gene>
<dbReference type="AlphaFoldDB" id="A0A8X8X3P4"/>
<dbReference type="InterPro" id="IPR003871">
    <property type="entry name" value="RFA1B/D_OB_1st"/>
</dbReference>
<dbReference type="InterPro" id="IPR012340">
    <property type="entry name" value="NA-bd_OB-fold"/>
</dbReference>
<evidence type="ECO:0000313" key="3">
    <source>
        <dbReference type="EMBL" id="KAG6406178.1"/>
    </source>
</evidence>
<dbReference type="SUPFAM" id="SSF50249">
    <property type="entry name" value="Nucleic acid-binding proteins"/>
    <property type="match status" value="3"/>
</dbReference>
<reference evidence="3" key="1">
    <citation type="submission" date="2018-01" db="EMBL/GenBank/DDBJ databases">
        <authorList>
            <person name="Mao J.F."/>
        </authorList>
    </citation>
    <scope>NUCLEOTIDE SEQUENCE</scope>
    <source>
        <strain evidence="3">Huo1</strain>
        <tissue evidence="3">Leaf</tissue>
    </source>
</reference>
<evidence type="ECO:0000259" key="2">
    <source>
        <dbReference type="Pfam" id="PF08646"/>
    </source>
</evidence>
<sequence>MSPFVTCLTNLSKAITTSTIKVRCVRRYEGVPEDKNDNSLECVLHDNEGTRIQASFTNNIMKKMASPLREGGVFYIKNFCVQSNTLKNKATNHQFRLVMNSYTEIFEVKDLAFPRIMFSFKPFPEISQMRQYDQTAFFGRVLKQSKYRLIEIEISDEQHNKIFCTIWEANVDSYISDFKKSQGTIPIVIVQIYKPNLFRGEMRISIHFQASKVLINPKLDEVTDFRKRIEGDERFICNGSLGPVGPNISSEFENLTVKSLEDLECLEDGLYWVFGNIISVEAHYDTWYYLSCKTCFKKVELEDNKFECSLCKSTYSHAYRRYKFIVNIVDDTSNTSLLVWDREGIQLIGKKVYEFVGADNQVLPMEDIAKEIEKKLVGQSVLFKLQFRNQQEYHKSYPHTVNKVCNIPHVVEKYTPQKFGSQEVKKEIKLSDLIFGSDLPEVYEKSIVTPDLSSVTNEINHEFNIEGSVKRSLEADFNCCDDIVGFQENKKPKVNKEY</sequence>
<protein>
    <recommendedName>
        <fullName evidence="5">Replication factor A1</fullName>
    </recommendedName>
</protein>
<dbReference type="InterPro" id="IPR013955">
    <property type="entry name" value="Rep_factor-A_C"/>
</dbReference>
<dbReference type="Gene3D" id="2.40.50.140">
    <property type="entry name" value="Nucleic acid-binding proteins"/>
    <property type="match status" value="3"/>
</dbReference>
<dbReference type="Proteomes" id="UP000298416">
    <property type="component" value="Unassembled WGS sequence"/>
</dbReference>
<comment type="caution">
    <text evidence="3">The sequence shown here is derived from an EMBL/GenBank/DDBJ whole genome shotgun (WGS) entry which is preliminary data.</text>
</comment>
<dbReference type="CDD" id="cd04480">
    <property type="entry name" value="RPA1_DBD_A_like"/>
    <property type="match status" value="1"/>
</dbReference>
<dbReference type="Pfam" id="PF02721">
    <property type="entry name" value="DUF223"/>
    <property type="match status" value="1"/>
</dbReference>
<dbReference type="PANTHER" id="PTHR47165:SF4">
    <property type="entry name" value="OS03G0429900 PROTEIN"/>
    <property type="match status" value="1"/>
</dbReference>